<feature type="compositionally biased region" description="Basic and acidic residues" evidence="11">
    <location>
        <begin position="546"/>
        <end position="558"/>
    </location>
</feature>
<feature type="compositionally biased region" description="Low complexity" evidence="11">
    <location>
        <begin position="294"/>
        <end position="303"/>
    </location>
</feature>
<keyword evidence="8" id="KW-0156">Chromatin regulator</keyword>
<dbReference type="Gene3D" id="2.30.30.490">
    <property type="match status" value="1"/>
</dbReference>
<feature type="domain" description="BAH" evidence="14">
    <location>
        <begin position="1168"/>
        <end position="1287"/>
    </location>
</feature>
<dbReference type="PANTHER" id="PTHR46147:SF3">
    <property type="entry name" value="HISTONE-LYSINE N-METHYLTRANSFERASE ASH1"/>
    <property type="match status" value="1"/>
</dbReference>
<evidence type="ECO:0000259" key="14">
    <source>
        <dbReference type="PROSITE" id="PS51038"/>
    </source>
</evidence>
<evidence type="ECO:0000256" key="6">
    <source>
        <dbReference type="ARBA" id="ARBA00022771"/>
    </source>
</evidence>
<evidence type="ECO:0000313" key="17">
    <source>
        <dbReference type="Proteomes" id="UP000268014"/>
    </source>
</evidence>
<evidence type="ECO:0000259" key="15">
    <source>
        <dbReference type="PROSITE" id="PS51215"/>
    </source>
</evidence>
<dbReference type="Pfam" id="PF00856">
    <property type="entry name" value="SET"/>
    <property type="match status" value="1"/>
</dbReference>
<feature type="region of interest" description="Disordered" evidence="11">
    <location>
        <begin position="178"/>
        <end position="237"/>
    </location>
</feature>
<dbReference type="PANTHER" id="PTHR46147">
    <property type="entry name" value="HISTONE-LYSINE N-METHYLTRANSFERASE ASH1"/>
    <property type="match status" value="1"/>
</dbReference>
<feature type="compositionally biased region" description="Polar residues" evidence="11">
    <location>
        <begin position="40"/>
        <end position="54"/>
    </location>
</feature>
<feature type="compositionally biased region" description="Basic residues" evidence="11">
    <location>
        <begin position="1375"/>
        <end position="1384"/>
    </location>
</feature>
<keyword evidence="4" id="KW-0949">S-adenosyl-L-methionine</keyword>
<dbReference type="Pfam" id="PF20826">
    <property type="entry name" value="PHD_5"/>
    <property type="match status" value="1"/>
</dbReference>
<evidence type="ECO:0000256" key="8">
    <source>
        <dbReference type="ARBA" id="ARBA00022853"/>
    </source>
</evidence>
<dbReference type="GO" id="GO:0042800">
    <property type="term" value="F:histone H3K4 methyltransferase activity"/>
    <property type="evidence" value="ECO:0007669"/>
    <property type="project" value="TreeGrafter"/>
</dbReference>
<feature type="compositionally biased region" description="Basic and acidic residues" evidence="11">
    <location>
        <begin position="565"/>
        <end position="579"/>
    </location>
</feature>
<dbReference type="WBParaSite" id="HPLM_0001330001-mRNA-1">
    <property type="protein sequence ID" value="HPLM_0001330001-mRNA-1"/>
    <property type="gene ID" value="HPLM_0001330001"/>
</dbReference>
<keyword evidence="2" id="KW-0489">Methyltransferase</keyword>
<feature type="domain" description="SET" evidence="13">
    <location>
        <begin position="656"/>
        <end position="785"/>
    </location>
</feature>
<feature type="domain" description="AWS" evidence="15">
    <location>
        <begin position="622"/>
        <end position="667"/>
    </location>
</feature>
<feature type="domain" description="PHD-type" evidence="12">
    <location>
        <begin position="1039"/>
        <end position="1087"/>
    </location>
</feature>
<evidence type="ECO:0000313" key="16">
    <source>
        <dbReference type="EMBL" id="VDO48490.1"/>
    </source>
</evidence>
<evidence type="ECO:0000259" key="13">
    <source>
        <dbReference type="PROSITE" id="PS50280"/>
    </source>
</evidence>
<feature type="compositionally biased region" description="Polar residues" evidence="11">
    <location>
        <begin position="208"/>
        <end position="221"/>
    </location>
</feature>
<keyword evidence="9" id="KW-0539">Nucleus</keyword>
<dbReference type="InterPro" id="IPR001214">
    <property type="entry name" value="SET_dom"/>
</dbReference>
<dbReference type="SMART" id="SM00439">
    <property type="entry name" value="BAH"/>
    <property type="match status" value="1"/>
</dbReference>
<feature type="compositionally biased region" description="Basic and acidic residues" evidence="11">
    <location>
        <begin position="509"/>
        <end position="528"/>
    </location>
</feature>
<evidence type="ECO:0000256" key="1">
    <source>
        <dbReference type="ARBA" id="ARBA00004123"/>
    </source>
</evidence>
<dbReference type="PROSITE" id="PS50280">
    <property type="entry name" value="SET"/>
    <property type="match status" value="1"/>
</dbReference>
<dbReference type="GO" id="GO:0008270">
    <property type="term" value="F:zinc ion binding"/>
    <property type="evidence" value="ECO:0007669"/>
    <property type="project" value="UniProtKB-KW"/>
</dbReference>
<dbReference type="InterPro" id="IPR019787">
    <property type="entry name" value="Znf_PHD-finger"/>
</dbReference>
<dbReference type="InterPro" id="IPR006560">
    <property type="entry name" value="AWS_dom"/>
</dbReference>
<keyword evidence="17" id="KW-1185">Reference proteome</keyword>
<reference evidence="16 17" key="2">
    <citation type="submission" date="2018-11" db="EMBL/GenBank/DDBJ databases">
        <authorList>
            <consortium name="Pathogen Informatics"/>
        </authorList>
    </citation>
    <scope>NUCLEOTIDE SEQUENCE [LARGE SCALE GENOMIC DNA]</scope>
    <source>
        <strain evidence="16 17">MHpl1</strain>
    </source>
</reference>
<dbReference type="SUPFAM" id="SSF57903">
    <property type="entry name" value="FYVE/PHD zinc finger"/>
    <property type="match status" value="1"/>
</dbReference>
<dbReference type="SUPFAM" id="SSF82199">
    <property type="entry name" value="SET domain"/>
    <property type="match status" value="1"/>
</dbReference>
<evidence type="ECO:0000256" key="9">
    <source>
        <dbReference type="ARBA" id="ARBA00023242"/>
    </source>
</evidence>
<name>A0A0N4WPJ8_HAEPC</name>
<dbReference type="GO" id="GO:0032259">
    <property type="term" value="P:methylation"/>
    <property type="evidence" value="ECO:0007669"/>
    <property type="project" value="UniProtKB-KW"/>
</dbReference>
<reference evidence="18" key="1">
    <citation type="submission" date="2017-02" db="UniProtKB">
        <authorList>
            <consortium name="WormBaseParasite"/>
        </authorList>
    </citation>
    <scope>IDENTIFICATION</scope>
</reference>
<dbReference type="Pfam" id="PF01426">
    <property type="entry name" value="BAH"/>
    <property type="match status" value="1"/>
</dbReference>
<dbReference type="GO" id="GO:0005654">
    <property type="term" value="C:nucleoplasm"/>
    <property type="evidence" value="ECO:0007669"/>
    <property type="project" value="TreeGrafter"/>
</dbReference>
<evidence type="ECO:0000256" key="11">
    <source>
        <dbReference type="SAM" id="MobiDB-lite"/>
    </source>
</evidence>
<evidence type="ECO:0000256" key="4">
    <source>
        <dbReference type="ARBA" id="ARBA00022691"/>
    </source>
</evidence>
<dbReference type="PROSITE" id="PS50016">
    <property type="entry name" value="ZF_PHD_2"/>
    <property type="match status" value="1"/>
</dbReference>
<feature type="region of interest" description="Disordered" evidence="11">
    <location>
        <begin position="282"/>
        <end position="304"/>
    </location>
</feature>
<feature type="region of interest" description="Disordered" evidence="11">
    <location>
        <begin position="328"/>
        <end position="439"/>
    </location>
</feature>
<keyword evidence="6 10" id="KW-0863">Zinc-finger</keyword>
<keyword evidence="5" id="KW-0479">Metal-binding</keyword>
<gene>
    <name evidence="16" type="ORF">HPLM_LOCUS13292</name>
</gene>
<dbReference type="SMART" id="SM00317">
    <property type="entry name" value="SET"/>
    <property type="match status" value="1"/>
</dbReference>
<feature type="compositionally biased region" description="Polar residues" evidence="11">
    <location>
        <begin position="367"/>
        <end position="380"/>
    </location>
</feature>
<protein>
    <submittedName>
        <fullName evidence="18">SAM domain-containing protein</fullName>
    </submittedName>
</protein>
<evidence type="ECO:0000256" key="10">
    <source>
        <dbReference type="PROSITE-ProRule" id="PRU00146"/>
    </source>
</evidence>
<accession>A0A0N4WPJ8</accession>
<feature type="region of interest" description="Disordered" evidence="11">
    <location>
        <begin position="1356"/>
        <end position="1391"/>
    </location>
</feature>
<sequence>MFRSSTQNGNGETQYLGLLIRPSANQPNPPPGTPAGAIGRTSNGQPVSTLTPTANAVKGPQPLLVQGVYPQGGPIVVQGDTPKVLVPAKVQVRLQQGGDASVAISPTAIPSSTLPMSTSTIGWSQAAPLKTAFASSGHNVISSPCNSQHRSLSVCSVSPQLDSSPMSPLPNIIQYHNHTTPSTTRVGLQADPRSTRVTGTGQWAAPVSDSSTTPDSGIQSVPGSPPSSHPLTPPTMQLEGCDSVCEERCDNDEDFADMPRLLPVDQEEAQCSNSCLSVREDVSSSHGSECETAPTPSISITPTMDSKDIVEQLLMLDPEKANAIANLIKRRQSSKRRSSSKQENGHKRGRPTSSASEDLKKSEEEPTLSTRVATRSTSRASQKDSGRASSTNMTKLDVSPSCTDDSKEMGSQEISPVPSEQVCSESPSSEERRSTSAIHNSYDLEMRKVYRDAIKRMMKEKLASLLEATVVDMQGLHIGLRERHDRRHSKDRKNLWAVNWEQVRKRRRKEEDRKRAAERTERKREVVSKSKDRDYCKRELREKVVDSDVSRSEPNVERRSRKRRNDSLEKEKEREEPRTRSAHSTPAKRLGCCDTPTPSKREKEYEDISRSVGVGSLPEWDSPVLSCGCTRGACTSDSECVNRALCVQCPSACAAPLCANKKFWKDDALKSLVVSGAKTRKILRTKQARRAGDFLCEFAGEVVRYEDAKQRWETYSKTETTPVILCLTSRLFVDATIRGNVSRYVRQSCRPNARLEVWSVNGKYRAGLFSLGDITSGAEITIDMNGLLPVSRNCHCGVIDCRKRLVMARNPVGVWLFLSLSFVFNHSLFLSGAPLEDIRFFDKFSQFQPIVSASDLSINEERIVREHHLFLIRNRQQCVSRAGAHGLVGSFGPPTSQIEGLRTVLKGIVYRVRRVDGRLPLKALPGYHRVNRLLRSVERRRTQLSKSELSAAFDFEMGRWLDQLADEDFERAYTALRGRYLSEFGKQEKDEKPKRDRRREARFVNRDTNLEYIDSDVRVGGYDPDKAWPLGKANEKDDAVRCVCGSLEEDGEMTQCDTCNFWLHSECLDTRDVDQETEYKCQFCRGAISGGRPCSDVILAKQPEIRLYGCSYYKALTNNRSIQVRLNETVHVQRAIKDDHKKILKKLMDVNEKRKKNGDDGEEKFEDIPEAAQDRLPLETFHRKDLRVFRVERLFCAPGGHRFVFGFYYARPHETFCDSQRIFHRNEVFSTPLYDTLPLDAVVGRCAVLDPSTWCAGRPTVPEYREEDVYLCEYQIDRNQRSFEKIPSKNRYPINTQPYVFRKFDEPITIKRDFTPFIVDPSLSQSKSSLKGDKDASDVVGSKRLMMDNLTAIVERLKSPSKTLPRKVHVEEEKKRRRPRKQCRSTKSPSE</sequence>
<dbReference type="InterPro" id="IPR043151">
    <property type="entry name" value="BAH_sf"/>
</dbReference>
<dbReference type="SMART" id="SM00570">
    <property type="entry name" value="AWS"/>
    <property type="match status" value="1"/>
</dbReference>
<keyword evidence="3" id="KW-0808">Transferase</keyword>
<evidence type="ECO:0000256" key="2">
    <source>
        <dbReference type="ARBA" id="ARBA00022603"/>
    </source>
</evidence>
<dbReference type="PROSITE" id="PS51038">
    <property type="entry name" value="BAH"/>
    <property type="match status" value="1"/>
</dbReference>
<proteinExistence type="predicted"/>
<evidence type="ECO:0000256" key="7">
    <source>
        <dbReference type="ARBA" id="ARBA00022833"/>
    </source>
</evidence>
<feature type="compositionally biased region" description="Basic residues" evidence="11">
    <location>
        <begin position="328"/>
        <end position="339"/>
    </location>
</feature>
<evidence type="ECO:0000313" key="18">
    <source>
        <dbReference type="WBParaSite" id="HPLM_0001330001-mRNA-1"/>
    </source>
</evidence>
<comment type="subcellular location">
    <subcellularLocation>
        <location evidence="1">Nucleus</location>
    </subcellularLocation>
</comment>
<dbReference type="GO" id="GO:0003682">
    <property type="term" value="F:chromatin binding"/>
    <property type="evidence" value="ECO:0007669"/>
    <property type="project" value="InterPro"/>
</dbReference>
<dbReference type="STRING" id="6290.A0A0N4WPJ8"/>
<dbReference type="InterPro" id="IPR011011">
    <property type="entry name" value="Znf_FYVE_PHD"/>
</dbReference>
<dbReference type="Gene3D" id="3.30.40.10">
    <property type="entry name" value="Zinc/RING finger domain, C3HC4 (zinc finger)"/>
    <property type="match status" value="1"/>
</dbReference>
<dbReference type="PROSITE" id="PS51215">
    <property type="entry name" value="AWS"/>
    <property type="match status" value="1"/>
</dbReference>
<evidence type="ECO:0000259" key="12">
    <source>
        <dbReference type="PROSITE" id="PS50016"/>
    </source>
</evidence>
<dbReference type="InterPro" id="IPR001965">
    <property type="entry name" value="Znf_PHD"/>
</dbReference>
<feature type="region of interest" description="Disordered" evidence="11">
    <location>
        <begin position="21"/>
        <end position="55"/>
    </location>
</feature>
<evidence type="ECO:0000256" key="5">
    <source>
        <dbReference type="ARBA" id="ARBA00022723"/>
    </source>
</evidence>
<dbReference type="GO" id="GO:0006355">
    <property type="term" value="P:regulation of DNA-templated transcription"/>
    <property type="evidence" value="ECO:0007669"/>
    <property type="project" value="TreeGrafter"/>
</dbReference>
<dbReference type="InterPro" id="IPR013083">
    <property type="entry name" value="Znf_RING/FYVE/PHD"/>
</dbReference>
<organism evidence="18">
    <name type="scientific">Haemonchus placei</name>
    <name type="common">Barber's pole worm</name>
    <dbReference type="NCBI Taxonomy" id="6290"/>
    <lineage>
        <taxon>Eukaryota</taxon>
        <taxon>Metazoa</taxon>
        <taxon>Ecdysozoa</taxon>
        <taxon>Nematoda</taxon>
        <taxon>Chromadorea</taxon>
        <taxon>Rhabditida</taxon>
        <taxon>Rhabditina</taxon>
        <taxon>Rhabditomorpha</taxon>
        <taxon>Strongyloidea</taxon>
        <taxon>Trichostrongylidae</taxon>
        <taxon>Haemonchus</taxon>
    </lineage>
</organism>
<keyword evidence="7" id="KW-0862">Zinc</keyword>
<dbReference type="OrthoDB" id="422362at2759"/>
<feature type="compositionally biased region" description="Pro residues" evidence="11">
    <location>
        <begin position="223"/>
        <end position="233"/>
    </location>
</feature>
<dbReference type="Gene3D" id="2.170.270.10">
    <property type="entry name" value="SET domain"/>
    <property type="match status" value="1"/>
</dbReference>
<evidence type="ECO:0000256" key="3">
    <source>
        <dbReference type="ARBA" id="ARBA00022679"/>
    </source>
</evidence>
<feature type="region of interest" description="Disordered" evidence="11">
    <location>
        <begin position="546"/>
        <end position="607"/>
    </location>
</feature>
<dbReference type="OMA" id="GACTSDM"/>
<dbReference type="InterPro" id="IPR046341">
    <property type="entry name" value="SET_dom_sf"/>
</dbReference>
<feature type="region of interest" description="Disordered" evidence="11">
    <location>
        <begin position="507"/>
        <end position="528"/>
    </location>
</feature>
<dbReference type="EMBL" id="UZAF01018150">
    <property type="protein sequence ID" value="VDO48490.1"/>
    <property type="molecule type" value="Genomic_DNA"/>
</dbReference>
<dbReference type="InterPro" id="IPR001025">
    <property type="entry name" value="BAH_dom"/>
</dbReference>
<dbReference type="SMART" id="SM00249">
    <property type="entry name" value="PHD"/>
    <property type="match status" value="1"/>
</dbReference>
<dbReference type="Proteomes" id="UP000268014">
    <property type="component" value="Unassembled WGS sequence"/>
</dbReference>